<accession>A0AAW3IP76</accession>
<name>A0AAW3IP76_VIBPH</name>
<dbReference type="AlphaFoldDB" id="A0AAW3IP76"/>
<organism evidence="1 2">
    <name type="scientific">Vibrio parahaemolyticus</name>
    <dbReference type="NCBI Taxonomy" id="670"/>
    <lineage>
        <taxon>Bacteria</taxon>
        <taxon>Pseudomonadati</taxon>
        <taxon>Pseudomonadota</taxon>
        <taxon>Gammaproteobacteria</taxon>
        <taxon>Vibrionales</taxon>
        <taxon>Vibrionaceae</taxon>
        <taxon>Vibrio</taxon>
    </lineage>
</organism>
<dbReference type="EMBL" id="LIRS01000157">
    <property type="protein sequence ID" value="KOY18880.1"/>
    <property type="molecule type" value="Genomic_DNA"/>
</dbReference>
<sequence>MLIQSQKLRDFFNLNVSSKEVSSVIDNNNLEKISLKRINKTIKSSNNEEKINKFKSILLQKNKVESIKINTSSVCQSEEPKNKYYDLTASELSNRYNINVLPVHHNEKFIGYLFQGIDSNRNRLLISTHGTARNHTLTFNKDDDIQLNFATLANTVLSSSTTTFIDKLRQDEIQYKDASQVYDKRQRRVTNYFLSGGIRTQPENAASLVADIHGDKNNLQFDIFLLGNETTGILFSDVISSIRALEPSYKMFDCHFCRPKNNQAKAFSVANNFKTTEPIYQNIRQTVSIVERRPDKTFPQPALWESSTNPGAIGVFIPGNNPKYILATSELQAQRILREHGIIW</sequence>
<reference evidence="1 2" key="1">
    <citation type="submission" date="2015-07" db="EMBL/GenBank/DDBJ databases">
        <title>Foodborne Vibrio parahaemolyticus Isolates.</title>
        <authorList>
            <person name="Ronholm J."/>
            <person name="Petronella N."/>
            <person name="Kenwell R."/>
            <person name="Banerjee S."/>
        </authorList>
    </citation>
    <scope>NUCLEOTIDE SEQUENCE [LARGE SCALE GENOMIC DNA]</scope>
    <source>
        <strain evidence="1 2">HS-06-05</strain>
    </source>
</reference>
<evidence type="ECO:0000313" key="2">
    <source>
        <dbReference type="Proteomes" id="UP000037697"/>
    </source>
</evidence>
<dbReference type="RefSeq" id="WP_020841366.1">
    <property type="nucleotide sequence ID" value="NZ_CP046788.1"/>
</dbReference>
<evidence type="ECO:0000313" key="1">
    <source>
        <dbReference type="EMBL" id="KOY18880.1"/>
    </source>
</evidence>
<dbReference type="Proteomes" id="UP000037697">
    <property type="component" value="Unassembled WGS sequence"/>
</dbReference>
<protein>
    <submittedName>
        <fullName evidence="1">Uncharacterized protein</fullName>
    </submittedName>
</protein>
<proteinExistence type="predicted"/>
<gene>
    <name evidence="1" type="ORF">ACX05_26460</name>
</gene>
<comment type="caution">
    <text evidence="1">The sequence shown here is derived from an EMBL/GenBank/DDBJ whole genome shotgun (WGS) entry which is preliminary data.</text>
</comment>